<dbReference type="EMBL" id="LGRX02026578">
    <property type="protein sequence ID" value="KAK3250650.1"/>
    <property type="molecule type" value="Genomic_DNA"/>
</dbReference>
<keyword evidence="1" id="KW-1133">Transmembrane helix</keyword>
<proteinExistence type="predicted"/>
<dbReference type="AlphaFoldDB" id="A0AAE0CB28"/>
<evidence type="ECO:0000313" key="2">
    <source>
        <dbReference type="EMBL" id="KAK3250650.1"/>
    </source>
</evidence>
<accession>A0AAE0CB28</accession>
<dbReference type="Proteomes" id="UP001190700">
    <property type="component" value="Unassembled WGS sequence"/>
</dbReference>
<keyword evidence="3" id="KW-1185">Reference proteome</keyword>
<evidence type="ECO:0000313" key="3">
    <source>
        <dbReference type="Proteomes" id="UP001190700"/>
    </source>
</evidence>
<evidence type="ECO:0000256" key="1">
    <source>
        <dbReference type="SAM" id="Phobius"/>
    </source>
</evidence>
<comment type="caution">
    <text evidence="2">The sequence shown here is derived from an EMBL/GenBank/DDBJ whole genome shotgun (WGS) entry which is preliminary data.</text>
</comment>
<protein>
    <submittedName>
        <fullName evidence="2">Uncharacterized protein</fullName>
    </submittedName>
</protein>
<reference evidence="2 3" key="1">
    <citation type="journal article" date="2015" name="Genome Biol. Evol.">
        <title>Comparative Genomics of a Bacterivorous Green Alga Reveals Evolutionary Causalities and Consequences of Phago-Mixotrophic Mode of Nutrition.</title>
        <authorList>
            <person name="Burns J.A."/>
            <person name="Paasch A."/>
            <person name="Narechania A."/>
            <person name="Kim E."/>
        </authorList>
    </citation>
    <scope>NUCLEOTIDE SEQUENCE [LARGE SCALE GENOMIC DNA]</scope>
    <source>
        <strain evidence="2 3">PLY_AMNH</strain>
    </source>
</reference>
<gene>
    <name evidence="2" type="ORF">CYMTET_39970</name>
</gene>
<sequence>MLVKVASDCIPAFFLFLLHAGLAMVNVGLLRSTPILRPRASRQQMWCTPYVHCPVNWKHLTLPKHG</sequence>
<name>A0AAE0CB28_9CHLO</name>
<keyword evidence="1" id="KW-0472">Membrane</keyword>
<organism evidence="2 3">
    <name type="scientific">Cymbomonas tetramitiformis</name>
    <dbReference type="NCBI Taxonomy" id="36881"/>
    <lineage>
        <taxon>Eukaryota</taxon>
        <taxon>Viridiplantae</taxon>
        <taxon>Chlorophyta</taxon>
        <taxon>Pyramimonadophyceae</taxon>
        <taxon>Pyramimonadales</taxon>
        <taxon>Pyramimonadaceae</taxon>
        <taxon>Cymbomonas</taxon>
    </lineage>
</organism>
<feature type="transmembrane region" description="Helical" evidence="1">
    <location>
        <begin position="12"/>
        <end position="30"/>
    </location>
</feature>
<keyword evidence="1" id="KW-0812">Transmembrane</keyword>